<feature type="region of interest" description="Disordered" evidence="16">
    <location>
        <begin position="220"/>
        <end position="241"/>
    </location>
</feature>
<feature type="domain" description="C2H2-type" evidence="17">
    <location>
        <begin position="557"/>
        <end position="580"/>
    </location>
</feature>
<evidence type="ECO:0000256" key="9">
    <source>
        <dbReference type="ARBA" id="ARBA00022833"/>
    </source>
</evidence>
<feature type="domain" description="C2H2-type" evidence="17">
    <location>
        <begin position="397"/>
        <end position="421"/>
    </location>
</feature>
<dbReference type="Proteomes" id="UP000015104">
    <property type="component" value="Unassembled WGS sequence"/>
</dbReference>
<dbReference type="GO" id="GO:0008270">
    <property type="term" value="F:zinc ion binding"/>
    <property type="evidence" value="ECO:0007669"/>
    <property type="project" value="UniProtKB-KW"/>
</dbReference>
<protein>
    <recommendedName>
        <fullName evidence="17">C2H2-type domain-containing protein</fullName>
    </recommendedName>
</protein>
<evidence type="ECO:0000256" key="5">
    <source>
        <dbReference type="ARBA" id="ARBA00022723"/>
    </source>
</evidence>
<keyword evidence="7 15" id="KW-0863">Zinc-finger</keyword>
<evidence type="ECO:0000256" key="10">
    <source>
        <dbReference type="ARBA" id="ARBA00023015"/>
    </source>
</evidence>
<feature type="domain" description="C2H2-type" evidence="17">
    <location>
        <begin position="425"/>
        <end position="453"/>
    </location>
</feature>
<feature type="domain" description="C2H2-type" evidence="17">
    <location>
        <begin position="455"/>
        <end position="483"/>
    </location>
</feature>
<evidence type="ECO:0000256" key="8">
    <source>
        <dbReference type="ARBA" id="ARBA00022782"/>
    </source>
</evidence>
<keyword evidence="3" id="KW-0217">Developmental protein</keyword>
<keyword evidence="5" id="KW-0479">Metal-binding</keyword>
<keyword evidence="6" id="KW-0677">Repeat</keyword>
<evidence type="ECO:0000256" key="14">
    <source>
        <dbReference type="ARBA" id="ARBA00023242"/>
    </source>
</evidence>
<dbReference type="eggNOG" id="KOG1721">
    <property type="taxonomic scope" value="Eukaryota"/>
</dbReference>
<name>T1KNS9_TETUR</name>
<proteinExistence type="inferred from homology"/>
<evidence type="ECO:0000313" key="18">
    <source>
        <dbReference type="EnsemblMetazoa" id="tetur16g02080.1"/>
    </source>
</evidence>
<evidence type="ECO:0000256" key="2">
    <source>
        <dbReference type="ARBA" id="ARBA00006991"/>
    </source>
</evidence>
<evidence type="ECO:0000256" key="4">
    <source>
        <dbReference type="ARBA" id="ARBA00022491"/>
    </source>
</evidence>
<evidence type="ECO:0000256" key="6">
    <source>
        <dbReference type="ARBA" id="ARBA00022737"/>
    </source>
</evidence>
<evidence type="ECO:0000259" key="17">
    <source>
        <dbReference type="PROSITE" id="PS50157"/>
    </source>
</evidence>
<reference evidence="18" key="2">
    <citation type="submission" date="2015-06" db="UniProtKB">
        <authorList>
            <consortium name="EnsemblMetazoa"/>
        </authorList>
    </citation>
    <scope>IDENTIFICATION</scope>
</reference>
<dbReference type="HOGENOM" id="CLU_467985_0_0_1"/>
<comment type="similarity">
    <text evidence="2">Belongs to the krueppel C2H2-type zinc-finger protein family.</text>
</comment>
<evidence type="ECO:0000256" key="1">
    <source>
        <dbReference type="ARBA" id="ARBA00004123"/>
    </source>
</evidence>
<evidence type="ECO:0000256" key="15">
    <source>
        <dbReference type="PROSITE-ProRule" id="PRU00042"/>
    </source>
</evidence>
<feature type="compositionally biased region" description="Low complexity" evidence="16">
    <location>
        <begin position="677"/>
        <end position="697"/>
    </location>
</feature>
<evidence type="ECO:0000256" key="11">
    <source>
        <dbReference type="ARBA" id="ARBA00023125"/>
    </source>
</evidence>
<dbReference type="InterPro" id="IPR036236">
    <property type="entry name" value="Znf_C2H2_sf"/>
</dbReference>
<dbReference type="PANTHER" id="PTHR24379:SF128">
    <property type="entry name" value="C2H2-TYPE DOMAIN-CONTAINING PROTEIN"/>
    <property type="match status" value="1"/>
</dbReference>
<feature type="compositionally biased region" description="Basic and acidic residues" evidence="16">
    <location>
        <begin position="644"/>
        <end position="656"/>
    </location>
</feature>
<dbReference type="OrthoDB" id="10014897at2759"/>
<dbReference type="SUPFAM" id="SSF57667">
    <property type="entry name" value="beta-beta-alpha zinc fingers"/>
    <property type="match status" value="3"/>
</dbReference>
<evidence type="ECO:0000256" key="16">
    <source>
        <dbReference type="SAM" id="MobiDB-lite"/>
    </source>
</evidence>
<keyword evidence="4" id="KW-0678">Repressor</keyword>
<sequence length="725" mass="80345">MSLSNDQVNLPFRCDYCQRTFKHKRSRDRHIKIHTGDRRYKCNNCESAFSRSDHLKIHMKTHDNMKPHQCSTCNRGYSTAAALTSHMQNHKRSTLKVKSTVECKPFVRYKDNVENSEVKANVDKKMIKNGEKSVSPSNSLAESDHQTCQQQQVTCGLCGNKCTSLDTHIRESHLHHLLFAGLLQNSFYGASIANWQQLMPSPTTPGLVAAAAAAVAASSSSSSSTSSSSPTTNTCNNLNQNHQFNENLKNGQYLVQQSKSKSFPSKASSSSPNHNCDSKVNSSPYCSSNDSNIPFLCNQCSPSPSFPDFESFRVHLKSHLLASSSSSSSSSLSSLSPGSLPTNLDLLNPILGPSMIHGHHNLSRHQQRSCPYCETIVTSDLENHIISSHLASTVSSFTCESCKKVFTKSDDLTKHLMDYHSHHLYQCSICREMFDTDVTLQVHFAVKHSNQCKVFKCSICNELWPNENDFKVHLKVAHFSNPSLVNHHNLAHQHQHQHQTTNGVHPYSPSAYRHLPSSLVTSTSNSNNGNNTNPHHNLTVNSLTAAAFQLFGPKSYFKCQFCSDEFQIEYLLEKHIEFVHGPQLASHSLPYNQLKRSSPAMGSPKSEPKKRKLDSTNGNDEINIDSDDIDEEKDVDEDVVDTSNDQKESETNDERSSSPTKRRLIESPKPSTPSPTEPLTTVTSSSSSSSPPSTSSPILGKPGKSSIKCVKGSQITWTIETIHGC</sequence>
<keyword evidence="8" id="KW-0221">Differentiation</keyword>
<dbReference type="PANTHER" id="PTHR24379">
    <property type="entry name" value="KRAB AND ZINC FINGER DOMAIN-CONTAINING"/>
    <property type="match status" value="1"/>
</dbReference>
<accession>T1KNS9</accession>
<organism evidence="18 19">
    <name type="scientific">Tetranychus urticae</name>
    <name type="common">Two-spotted spider mite</name>
    <dbReference type="NCBI Taxonomy" id="32264"/>
    <lineage>
        <taxon>Eukaryota</taxon>
        <taxon>Metazoa</taxon>
        <taxon>Ecdysozoa</taxon>
        <taxon>Arthropoda</taxon>
        <taxon>Chelicerata</taxon>
        <taxon>Arachnida</taxon>
        <taxon>Acari</taxon>
        <taxon>Acariformes</taxon>
        <taxon>Trombidiformes</taxon>
        <taxon>Prostigmata</taxon>
        <taxon>Eleutherengona</taxon>
        <taxon>Raphignathae</taxon>
        <taxon>Tetranychoidea</taxon>
        <taxon>Tetranychidae</taxon>
        <taxon>Tetranychus</taxon>
    </lineage>
</organism>
<keyword evidence="12" id="KW-0010">Activator</keyword>
<dbReference type="EnsemblMetazoa" id="tetur16g02080.1">
    <property type="protein sequence ID" value="tetur16g02080.1"/>
    <property type="gene ID" value="tetur16g02080"/>
</dbReference>
<feature type="region of interest" description="Disordered" evidence="16">
    <location>
        <begin position="593"/>
        <end position="707"/>
    </location>
</feature>
<dbReference type="Gene3D" id="3.30.160.60">
    <property type="entry name" value="Classic Zinc Finger"/>
    <property type="match status" value="5"/>
</dbReference>
<reference evidence="19" key="1">
    <citation type="submission" date="2011-08" db="EMBL/GenBank/DDBJ databases">
        <authorList>
            <person name="Rombauts S."/>
        </authorList>
    </citation>
    <scope>NUCLEOTIDE SEQUENCE</scope>
    <source>
        <strain evidence="19">London</strain>
    </source>
</reference>
<feature type="domain" description="C2H2-type" evidence="17">
    <location>
        <begin position="12"/>
        <end position="39"/>
    </location>
</feature>
<keyword evidence="13" id="KW-0804">Transcription</keyword>
<dbReference type="PROSITE" id="PS50157">
    <property type="entry name" value="ZINC_FINGER_C2H2_2"/>
    <property type="match status" value="7"/>
</dbReference>
<gene>
    <name evidence="18" type="primary">107365919</name>
</gene>
<keyword evidence="11" id="KW-0238">DNA-binding</keyword>
<evidence type="ECO:0000256" key="7">
    <source>
        <dbReference type="ARBA" id="ARBA00022771"/>
    </source>
</evidence>
<keyword evidence="9" id="KW-0862">Zinc</keyword>
<evidence type="ECO:0000256" key="3">
    <source>
        <dbReference type="ARBA" id="ARBA00022473"/>
    </source>
</evidence>
<dbReference type="FunFam" id="3.30.160.60:FF:000483">
    <property type="entry name" value="Zinc finger protein 423"/>
    <property type="match status" value="1"/>
</dbReference>
<feature type="compositionally biased region" description="Acidic residues" evidence="16">
    <location>
        <begin position="622"/>
        <end position="640"/>
    </location>
</feature>
<keyword evidence="14" id="KW-0539">Nucleus</keyword>
<dbReference type="AlphaFoldDB" id="T1KNS9"/>
<evidence type="ECO:0000313" key="19">
    <source>
        <dbReference type="Proteomes" id="UP000015104"/>
    </source>
</evidence>
<comment type="subcellular location">
    <subcellularLocation>
        <location evidence="1">Nucleus</location>
    </subcellularLocation>
</comment>
<dbReference type="InterPro" id="IPR013087">
    <property type="entry name" value="Znf_C2H2_type"/>
</dbReference>
<keyword evidence="10" id="KW-0805">Transcription regulation</keyword>
<dbReference type="PROSITE" id="PS00028">
    <property type="entry name" value="ZINC_FINGER_C2H2_1"/>
    <property type="match status" value="7"/>
</dbReference>
<dbReference type="EMBL" id="CAEY01000277">
    <property type="status" value="NOT_ANNOTATED_CDS"/>
    <property type="molecule type" value="Genomic_DNA"/>
</dbReference>
<keyword evidence="19" id="KW-1185">Reference proteome</keyword>
<evidence type="ECO:0000256" key="13">
    <source>
        <dbReference type="ARBA" id="ARBA00023163"/>
    </source>
</evidence>
<evidence type="ECO:0000256" key="12">
    <source>
        <dbReference type="ARBA" id="ARBA00023159"/>
    </source>
</evidence>
<feature type="domain" description="C2H2-type" evidence="17">
    <location>
        <begin position="40"/>
        <end position="67"/>
    </location>
</feature>
<dbReference type="SMART" id="SM00355">
    <property type="entry name" value="ZnF_C2H2"/>
    <property type="match status" value="10"/>
</dbReference>
<dbReference type="Pfam" id="PF00096">
    <property type="entry name" value="zf-C2H2"/>
    <property type="match status" value="3"/>
</dbReference>
<feature type="domain" description="C2H2-type" evidence="17">
    <location>
        <begin position="68"/>
        <end position="95"/>
    </location>
</feature>